<name>A0A4Y2TGQ4_ARAVE</name>
<organism evidence="1 2">
    <name type="scientific">Araneus ventricosus</name>
    <name type="common">Orbweaver spider</name>
    <name type="synonym">Epeira ventricosa</name>
    <dbReference type="NCBI Taxonomy" id="182803"/>
    <lineage>
        <taxon>Eukaryota</taxon>
        <taxon>Metazoa</taxon>
        <taxon>Ecdysozoa</taxon>
        <taxon>Arthropoda</taxon>
        <taxon>Chelicerata</taxon>
        <taxon>Arachnida</taxon>
        <taxon>Araneae</taxon>
        <taxon>Araneomorphae</taxon>
        <taxon>Entelegynae</taxon>
        <taxon>Araneoidea</taxon>
        <taxon>Araneidae</taxon>
        <taxon>Araneus</taxon>
    </lineage>
</organism>
<accession>A0A4Y2TGQ4</accession>
<dbReference type="AlphaFoldDB" id="A0A4Y2TGQ4"/>
<sequence>GHLAGPGKPSDLGKPCGLGKSSLALVTPLRLGSPAWEAFWPGLWPGEAPGSLEVSRHVKLLTPCGNHLPSWETISGTSLWPWEASGL</sequence>
<evidence type="ECO:0000313" key="1">
    <source>
        <dbReference type="EMBL" id="GBN98616.1"/>
    </source>
</evidence>
<evidence type="ECO:0000313" key="2">
    <source>
        <dbReference type="Proteomes" id="UP000499080"/>
    </source>
</evidence>
<comment type="caution">
    <text evidence="1">The sequence shown here is derived from an EMBL/GenBank/DDBJ whole genome shotgun (WGS) entry which is preliminary data.</text>
</comment>
<gene>
    <name evidence="1" type="ORF">AVEN_246013_1</name>
</gene>
<protein>
    <submittedName>
        <fullName evidence="1">Uncharacterized protein</fullName>
    </submittedName>
</protein>
<proteinExistence type="predicted"/>
<dbReference type="EMBL" id="BGPR01027824">
    <property type="protein sequence ID" value="GBN98616.1"/>
    <property type="molecule type" value="Genomic_DNA"/>
</dbReference>
<dbReference type="Proteomes" id="UP000499080">
    <property type="component" value="Unassembled WGS sequence"/>
</dbReference>
<reference evidence="1 2" key="1">
    <citation type="journal article" date="2019" name="Sci. Rep.">
        <title>Orb-weaving spider Araneus ventricosus genome elucidates the spidroin gene catalogue.</title>
        <authorList>
            <person name="Kono N."/>
            <person name="Nakamura H."/>
            <person name="Ohtoshi R."/>
            <person name="Moran D.A.P."/>
            <person name="Shinohara A."/>
            <person name="Yoshida Y."/>
            <person name="Fujiwara M."/>
            <person name="Mori M."/>
            <person name="Tomita M."/>
            <person name="Arakawa K."/>
        </authorList>
    </citation>
    <scope>NUCLEOTIDE SEQUENCE [LARGE SCALE GENOMIC DNA]</scope>
</reference>
<feature type="non-terminal residue" evidence="1">
    <location>
        <position position="1"/>
    </location>
</feature>
<keyword evidence="2" id="KW-1185">Reference proteome</keyword>